<evidence type="ECO:0000256" key="2">
    <source>
        <dbReference type="ARBA" id="ARBA00022737"/>
    </source>
</evidence>
<evidence type="ECO:0000256" key="3">
    <source>
        <dbReference type="PROSITE-ProRule" id="PRU00221"/>
    </source>
</evidence>
<organism evidence="4 5">
    <name type="scientific">Hypothenemus hampei</name>
    <name type="common">Coffee berry borer</name>
    <dbReference type="NCBI Taxonomy" id="57062"/>
    <lineage>
        <taxon>Eukaryota</taxon>
        <taxon>Metazoa</taxon>
        <taxon>Ecdysozoa</taxon>
        <taxon>Arthropoda</taxon>
        <taxon>Hexapoda</taxon>
        <taxon>Insecta</taxon>
        <taxon>Pterygota</taxon>
        <taxon>Neoptera</taxon>
        <taxon>Endopterygota</taxon>
        <taxon>Coleoptera</taxon>
        <taxon>Polyphaga</taxon>
        <taxon>Cucujiformia</taxon>
        <taxon>Curculionidae</taxon>
        <taxon>Scolytinae</taxon>
        <taxon>Hypothenemus</taxon>
    </lineage>
</organism>
<dbReference type="PROSITE" id="PS00678">
    <property type="entry name" value="WD_REPEATS_1"/>
    <property type="match status" value="1"/>
</dbReference>
<dbReference type="InterPro" id="IPR036322">
    <property type="entry name" value="WD40_repeat_dom_sf"/>
</dbReference>
<evidence type="ECO:0000256" key="1">
    <source>
        <dbReference type="ARBA" id="ARBA00022574"/>
    </source>
</evidence>
<dbReference type="SUPFAM" id="SSF50978">
    <property type="entry name" value="WD40 repeat-like"/>
    <property type="match status" value="1"/>
</dbReference>
<dbReference type="PANTHER" id="PTHR18763">
    <property type="entry name" value="WD-REPEAT PROTEIN 18"/>
    <property type="match status" value="1"/>
</dbReference>
<name>A0ABD1ES20_HYPHA</name>
<gene>
    <name evidence="4" type="ORF">ABEB36_006655</name>
</gene>
<reference evidence="4 5" key="1">
    <citation type="submission" date="2024-05" db="EMBL/GenBank/DDBJ databases">
        <title>Genetic variation in Jamaican populations of the coffee berry borer (Hypothenemus hampei).</title>
        <authorList>
            <person name="Errbii M."/>
            <person name="Myrie A."/>
        </authorList>
    </citation>
    <scope>NUCLEOTIDE SEQUENCE [LARGE SCALE GENOMIC DNA]</scope>
    <source>
        <strain evidence="4">JA-Hopewell-2020-01-JO</strain>
        <tissue evidence="4">Whole body</tissue>
    </source>
</reference>
<dbReference type="PANTHER" id="PTHR18763:SF0">
    <property type="entry name" value="WD REPEAT-CONTAINING PROTEIN 18"/>
    <property type="match status" value="1"/>
</dbReference>
<keyword evidence="1 3" id="KW-0853">WD repeat</keyword>
<dbReference type="Proteomes" id="UP001566132">
    <property type="component" value="Unassembled WGS sequence"/>
</dbReference>
<dbReference type="EMBL" id="JBDJPC010000005">
    <property type="protein sequence ID" value="KAL1501311.1"/>
    <property type="molecule type" value="Genomic_DNA"/>
</dbReference>
<accession>A0ABD1ES20</accession>
<proteinExistence type="predicted"/>
<dbReference type="AlphaFoldDB" id="A0ABD1ES20"/>
<feature type="repeat" description="WD" evidence="3">
    <location>
        <begin position="271"/>
        <end position="312"/>
    </location>
</feature>
<dbReference type="PROSITE" id="PS50082">
    <property type="entry name" value="WD_REPEATS_2"/>
    <property type="match status" value="2"/>
</dbReference>
<dbReference type="InterPro" id="IPR045227">
    <property type="entry name" value="WDR18/Ipi3/RID3"/>
</dbReference>
<dbReference type="InterPro" id="IPR001680">
    <property type="entry name" value="WD40_rpt"/>
</dbReference>
<sequence length="411" mass="46233">MESQELLLISSQSSQQCSASLWDYTTKNSLKLYRNGGTIPPKTLTLVGQDYILAAETGKPLLHVWPLNSQDINKNIRLILPGPASCLALSPDFNYMAVGISTKLYVWQVCSGKLLSIQQKHYQSITCIEFSSDGEYLAVAGEDGLLVVYFLSNLIAIHHSLLTQSTMGQVDPLYTKNDHSMPIKDVHLGAFGRKARLVTCSLDNTARLYTLSTGELLLTFVFKEPLTSTILDLPCWNLYVGTNSGSIKQFNLKSPPRTLDVQVENEQTKDFSGHKGKIVALALNISNDILASGSEDNYVFTWEVNSRQIMQKFEFTAAITTVQFVRNYVNFFTQNLKVKTILKPLERNLESDSEFVISMIQHEDIEFCDDENSIEKEKSRKQLDKDNVKLRIVNEQLYRAALELSHKNSGL</sequence>
<feature type="repeat" description="WD" evidence="3">
    <location>
        <begin position="118"/>
        <end position="149"/>
    </location>
</feature>
<evidence type="ECO:0008006" key="6">
    <source>
        <dbReference type="Google" id="ProtNLM"/>
    </source>
</evidence>
<dbReference type="Pfam" id="PF00400">
    <property type="entry name" value="WD40"/>
    <property type="match status" value="2"/>
</dbReference>
<evidence type="ECO:0000313" key="5">
    <source>
        <dbReference type="Proteomes" id="UP001566132"/>
    </source>
</evidence>
<keyword evidence="5" id="KW-1185">Reference proteome</keyword>
<comment type="caution">
    <text evidence="4">The sequence shown here is derived from an EMBL/GenBank/DDBJ whole genome shotgun (WGS) entry which is preliminary data.</text>
</comment>
<evidence type="ECO:0000313" key="4">
    <source>
        <dbReference type="EMBL" id="KAL1501311.1"/>
    </source>
</evidence>
<keyword evidence="2" id="KW-0677">Repeat</keyword>
<dbReference type="PROSITE" id="PS50294">
    <property type="entry name" value="WD_REPEATS_REGION"/>
    <property type="match status" value="1"/>
</dbReference>
<dbReference type="InterPro" id="IPR019775">
    <property type="entry name" value="WD40_repeat_CS"/>
</dbReference>
<protein>
    <recommendedName>
        <fullName evidence="6">WD repeat-containing protein 18</fullName>
    </recommendedName>
</protein>
<dbReference type="InterPro" id="IPR015943">
    <property type="entry name" value="WD40/YVTN_repeat-like_dom_sf"/>
</dbReference>
<dbReference type="SMART" id="SM00320">
    <property type="entry name" value="WD40"/>
    <property type="match status" value="5"/>
</dbReference>
<dbReference type="Gene3D" id="2.130.10.10">
    <property type="entry name" value="YVTN repeat-like/Quinoprotein amine dehydrogenase"/>
    <property type="match status" value="2"/>
</dbReference>